<dbReference type="GO" id="GO:0000428">
    <property type="term" value="C:DNA-directed RNA polymerase complex"/>
    <property type="evidence" value="ECO:0007669"/>
    <property type="project" value="UniProtKB-KW"/>
</dbReference>
<evidence type="ECO:0000259" key="7">
    <source>
        <dbReference type="PROSITE" id="PS50880"/>
    </source>
</evidence>
<dbReference type="InterPro" id="IPR034154">
    <property type="entry name" value="TOPRIM_DnaG/twinkle"/>
</dbReference>
<feature type="non-terminal residue" evidence="8">
    <location>
        <position position="508"/>
    </location>
</feature>
<evidence type="ECO:0000313" key="8">
    <source>
        <dbReference type="EMBL" id="EBF8195363.1"/>
    </source>
</evidence>
<accession>A0A5T4AMB0</accession>
<keyword evidence="4" id="KW-0548">Nucleotidyltransferase</keyword>
<organism evidence="8">
    <name type="scientific">Salmonella muenchen</name>
    <dbReference type="NCBI Taxonomy" id="596"/>
    <lineage>
        <taxon>Bacteria</taxon>
        <taxon>Pseudomonadati</taxon>
        <taxon>Pseudomonadota</taxon>
        <taxon>Gammaproteobacteria</taxon>
        <taxon>Enterobacterales</taxon>
        <taxon>Enterobacteriaceae</taxon>
        <taxon>Salmonella</taxon>
    </lineage>
</organism>
<dbReference type="EMBL" id="AAFGVQ010000041">
    <property type="protein sequence ID" value="EBF8195363.1"/>
    <property type="molecule type" value="Genomic_DNA"/>
</dbReference>
<evidence type="ECO:0000256" key="6">
    <source>
        <dbReference type="ARBA" id="ARBA00023163"/>
    </source>
</evidence>
<dbReference type="AlphaFoldDB" id="A0A5T4AMB0"/>
<dbReference type="Pfam" id="PF06048">
    <property type="entry name" value="DUF927"/>
    <property type="match status" value="1"/>
</dbReference>
<sequence>MTTQTVTQISAAARGKWPVILQMLRIDVPENGRHGPCPKCGGKDRFRLDDLDGRGTWICSQCGNGDGLDLVKLMTGYGVRKAAQEVAQVLNVPDVQELSVKPARQKAPKRDMSLTVAALMKESHTGESPYLTGKGFAGYPASLTGSVQHISGKDFPAGSLLLPLTTNAGAVTGAQLIAPTGEKSILPGSTMKGAFVALSPLPSEPPVQVVITEGYATALTVSQLTAGCVVAAISAGNLPNVAQSLRARWPEVKIIIAGDNDFQDGGENPGRSFAERAAKAVGGWMTLPPGEIKADWNDFHREHGITRAREAFRNGLVLCGEGRTQLPHGFRLTQEYLWYEKQVQRNGETEIQNVKICNPLRVTAITCDADGGNFGRLLEWEDTWGERRRWAMPMEMLSGSGEELRRVLLVNGLSYISTTGEARARLMEYISLCKPERRVTCVSRTGWHGQVYVLQDEVSGEGAESVILQTTSVQGRDFRVSGTTEEWREHVSRYCTGNSRVAFAVSLA</sequence>
<dbReference type="InterPro" id="IPR036977">
    <property type="entry name" value="DNA_primase_Znf_CHC2"/>
</dbReference>
<dbReference type="GO" id="GO:0008270">
    <property type="term" value="F:zinc ion binding"/>
    <property type="evidence" value="ECO:0007669"/>
    <property type="project" value="InterPro"/>
</dbReference>
<evidence type="ECO:0000256" key="5">
    <source>
        <dbReference type="ARBA" id="ARBA00022705"/>
    </source>
</evidence>
<dbReference type="InterPro" id="IPR009270">
    <property type="entry name" value="DUF927"/>
</dbReference>
<dbReference type="GO" id="GO:0016779">
    <property type="term" value="F:nucleotidyltransferase activity"/>
    <property type="evidence" value="ECO:0007669"/>
    <property type="project" value="UniProtKB-KW"/>
</dbReference>
<dbReference type="SMART" id="SM00493">
    <property type="entry name" value="TOPRIM"/>
    <property type="match status" value="1"/>
</dbReference>
<dbReference type="GO" id="GO:0003677">
    <property type="term" value="F:DNA binding"/>
    <property type="evidence" value="ECO:0007669"/>
    <property type="project" value="InterPro"/>
</dbReference>
<reference evidence="8" key="1">
    <citation type="submission" date="2019-05" db="EMBL/GenBank/DDBJ databases">
        <authorList>
            <person name="Ashton P.M."/>
            <person name="Dallman T."/>
            <person name="Nair S."/>
            <person name="De Pinna E."/>
            <person name="Peters T."/>
            <person name="Grant K."/>
        </authorList>
    </citation>
    <scope>NUCLEOTIDE SEQUENCE</scope>
    <source>
        <strain evidence="8">745251</strain>
    </source>
</reference>
<proteinExistence type="predicted"/>
<dbReference type="InterPro" id="IPR006171">
    <property type="entry name" value="TOPRIM_dom"/>
</dbReference>
<evidence type="ECO:0000256" key="4">
    <source>
        <dbReference type="ARBA" id="ARBA00022695"/>
    </source>
</evidence>
<dbReference type="GO" id="GO:0004386">
    <property type="term" value="F:helicase activity"/>
    <property type="evidence" value="ECO:0007669"/>
    <property type="project" value="InterPro"/>
</dbReference>
<keyword evidence="2" id="KW-0639">Primosome</keyword>
<dbReference type="GO" id="GO:1990077">
    <property type="term" value="C:primosome complex"/>
    <property type="evidence" value="ECO:0007669"/>
    <property type="project" value="UniProtKB-KW"/>
</dbReference>
<dbReference type="SMART" id="SM00778">
    <property type="entry name" value="Prim_Zn_Ribbon"/>
    <property type="match status" value="1"/>
</dbReference>
<comment type="caution">
    <text evidence="8">The sequence shown here is derived from an EMBL/GenBank/DDBJ whole genome shotgun (WGS) entry which is preliminary data.</text>
</comment>
<evidence type="ECO:0000256" key="2">
    <source>
        <dbReference type="ARBA" id="ARBA00022515"/>
    </source>
</evidence>
<protein>
    <submittedName>
        <fullName evidence="8">DUF927 domain-containing protein</fullName>
    </submittedName>
</protein>
<feature type="domain" description="Toprim" evidence="7">
    <location>
        <begin position="207"/>
        <end position="292"/>
    </location>
</feature>
<dbReference type="CDD" id="cd01029">
    <property type="entry name" value="TOPRIM_primases"/>
    <property type="match status" value="1"/>
</dbReference>
<dbReference type="GO" id="GO:0006269">
    <property type="term" value="P:DNA replication, synthesis of primer"/>
    <property type="evidence" value="ECO:0007669"/>
    <property type="project" value="UniProtKB-KW"/>
</dbReference>
<evidence type="ECO:0000256" key="1">
    <source>
        <dbReference type="ARBA" id="ARBA00022478"/>
    </source>
</evidence>
<dbReference type="Gene3D" id="3.90.580.10">
    <property type="entry name" value="Zinc finger, CHC2-type domain"/>
    <property type="match status" value="1"/>
</dbReference>
<evidence type="ECO:0000256" key="3">
    <source>
        <dbReference type="ARBA" id="ARBA00022679"/>
    </source>
</evidence>
<keyword evidence="3" id="KW-0808">Transferase</keyword>
<dbReference type="InterPro" id="IPR013237">
    <property type="entry name" value="Phage_T7_Gp4_N"/>
</dbReference>
<gene>
    <name evidence="8" type="ORF">FGI95_25145</name>
</gene>
<keyword evidence="6" id="KW-0804">Transcription</keyword>
<dbReference type="SUPFAM" id="SSF57783">
    <property type="entry name" value="Zinc beta-ribbon"/>
    <property type="match status" value="1"/>
</dbReference>
<keyword evidence="5" id="KW-0235">DNA replication</keyword>
<dbReference type="Pfam" id="PF08273">
    <property type="entry name" value="Zn_Ribbon_Prim"/>
    <property type="match status" value="1"/>
</dbReference>
<name>A0A5T4AMB0_SALMU</name>
<keyword evidence="1" id="KW-0240">DNA-directed RNA polymerase</keyword>
<dbReference type="PROSITE" id="PS50880">
    <property type="entry name" value="TOPRIM"/>
    <property type="match status" value="1"/>
</dbReference>
<dbReference type="Gene3D" id="3.40.1360.10">
    <property type="match status" value="1"/>
</dbReference>
<dbReference type="Pfam" id="PF13362">
    <property type="entry name" value="Toprim_3"/>
    <property type="match status" value="1"/>
</dbReference>